<dbReference type="Proteomes" id="UP001283361">
    <property type="component" value="Unassembled WGS sequence"/>
</dbReference>
<sequence>MATGKGRGVGWCCSHQSTPPKLYPRTERSSILPSSPDFLVFLVGSADKARCFADLRQDKEIFKNGRMRKSGRDVRKTTPYSSKCLVIVTSRIVPLILEVGSELCSFLTLGTDQLKGEPSALWWESHVLDHWTVHGRRAGRGQVVSPLGIKGQNH</sequence>
<accession>A0AAE1CEM0</accession>
<protein>
    <submittedName>
        <fullName evidence="1">Uncharacterized protein</fullName>
    </submittedName>
</protein>
<reference evidence="1" key="1">
    <citation type="journal article" date="2023" name="G3 (Bethesda)">
        <title>A reference genome for the long-term kleptoplast-retaining sea slug Elysia crispata morphotype clarki.</title>
        <authorList>
            <person name="Eastman K.E."/>
            <person name="Pendleton A.L."/>
            <person name="Shaikh M.A."/>
            <person name="Suttiyut T."/>
            <person name="Ogas R."/>
            <person name="Tomko P."/>
            <person name="Gavelis G."/>
            <person name="Widhalm J.R."/>
            <person name="Wisecaver J.H."/>
        </authorList>
    </citation>
    <scope>NUCLEOTIDE SEQUENCE</scope>
    <source>
        <strain evidence="1">ECLA1</strain>
    </source>
</reference>
<proteinExistence type="predicted"/>
<name>A0AAE1CEM0_9GAST</name>
<comment type="caution">
    <text evidence="1">The sequence shown here is derived from an EMBL/GenBank/DDBJ whole genome shotgun (WGS) entry which is preliminary data.</text>
</comment>
<gene>
    <name evidence="1" type="ORF">RRG08_036186</name>
</gene>
<evidence type="ECO:0000313" key="1">
    <source>
        <dbReference type="EMBL" id="KAK3691382.1"/>
    </source>
</evidence>
<organism evidence="1 2">
    <name type="scientific">Elysia crispata</name>
    <name type="common">lettuce slug</name>
    <dbReference type="NCBI Taxonomy" id="231223"/>
    <lineage>
        <taxon>Eukaryota</taxon>
        <taxon>Metazoa</taxon>
        <taxon>Spiralia</taxon>
        <taxon>Lophotrochozoa</taxon>
        <taxon>Mollusca</taxon>
        <taxon>Gastropoda</taxon>
        <taxon>Heterobranchia</taxon>
        <taxon>Euthyneura</taxon>
        <taxon>Panpulmonata</taxon>
        <taxon>Sacoglossa</taxon>
        <taxon>Placobranchoidea</taxon>
        <taxon>Plakobranchidae</taxon>
        <taxon>Elysia</taxon>
    </lineage>
</organism>
<evidence type="ECO:0000313" key="2">
    <source>
        <dbReference type="Proteomes" id="UP001283361"/>
    </source>
</evidence>
<dbReference type="EMBL" id="JAWDGP010008094">
    <property type="protein sequence ID" value="KAK3691382.1"/>
    <property type="molecule type" value="Genomic_DNA"/>
</dbReference>
<keyword evidence="2" id="KW-1185">Reference proteome</keyword>
<dbReference type="AlphaFoldDB" id="A0AAE1CEM0"/>